<evidence type="ECO:0000256" key="1">
    <source>
        <dbReference type="ARBA" id="ARBA00009913"/>
    </source>
</evidence>
<comment type="similarity">
    <text evidence="1">Belongs to the site-specific recombinase resolvase family.</text>
</comment>
<dbReference type="InterPro" id="IPR050639">
    <property type="entry name" value="SSR_resolvase"/>
</dbReference>
<protein>
    <submittedName>
        <fullName evidence="7">Site-specific DNA recombinase</fullName>
    </submittedName>
</protein>
<feature type="active site" description="O-(5'-phospho-DNA)-serine intermediate" evidence="5">
    <location>
        <position position="11"/>
    </location>
</feature>
<dbReference type="PROSITE" id="PS00398">
    <property type="entry name" value="RECOMBINASES_2"/>
    <property type="match status" value="1"/>
</dbReference>
<evidence type="ECO:0000259" key="6">
    <source>
        <dbReference type="PROSITE" id="PS51736"/>
    </source>
</evidence>
<organism evidence="7 8">
    <name type="scientific">Enterocloster lavalensis</name>
    <dbReference type="NCBI Taxonomy" id="460384"/>
    <lineage>
        <taxon>Bacteria</taxon>
        <taxon>Bacillati</taxon>
        <taxon>Bacillota</taxon>
        <taxon>Clostridia</taxon>
        <taxon>Lachnospirales</taxon>
        <taxon>Lachnospiraceae</taxon>
        <taxon>Enterocloster</taxon>
    </lineage>
</organism>
<dbReference type="Pfam" id="PF00239">
    <property type="entry name" value="Resolvase"/>
    <property type="match status" value="1"/>
</dbReference>
<keyword evidence="4" id="KW-0233">DNA recombination</keyword>
<dbReference type="SUPFAM" id="SSF53041">
    <property type="entry name" value="Resolvase-like"/>
    <property type="match status" value="1"/>
</dbReference>
<keyword evidence="8" id="KW-1185">Reference proteome</keyword>
<dbReference type="InterPro" id="IPR006118">
    <property type="entry name" value="Recombinase_CS"/>
</dbReference>
<evidence type="ECO:0000256" key="4">
    <source>
        <dbReference type="ARBA" id="ARBA00023172"/>
    </source>
</evidence>
<dbReference type="InterPro" id="IPR036162">
    <property type="entry name" value="Resolvase-like_N_sf"/>
</dbReference>
<sequence>MGRYFGYHRTSTTEQHLERGLAEIETFCKKNDLKTKEIVTDQCTGKNFNRPGYTMLKRMVDEGDTLIITEVDRLGRNKADTMKELRWFQEHNVRLMILELPTTTIDFSSMDNEMGKLMLETTTNMLIELYVSLAEAEMHKREKRQREGLEELRKSGNWDKMGRPRKMSQIEFNLQYERVVDGEISPFKLMKELGLTKSTYYNYKKAYDSAGDWIKQFEIE</sequence>
<dbReference type="GO" id="GO:0015074">
    <property type="term" value="P:DNA integration"/>
    <property type="evidence" value="ECO:0007669"/>
    <property type="project" value="UniProtKB-KW"/>
</dbReference>
<dbReference type="Proteomes" id="UP000198508">
    <property type="component" value="Unassembled WGS sequence"/>
</dbReference>
<dbReference type="RefSeq" id="WP_092367710.1">
    <property type="nucleotide sequence ID" value="NZ_FOIM01000023.1"/>
</dbReference>
<gene>
    <name evidence="7" type="ORF">SAMN05216313_12390</name>
</gene>
<keyword evidence="3" id="KW-0238">DNA-binding</keyword>
<proteinExistence type="inferred from homology"/>
<dbReference type="Gene3D" id="3.40.50.1390">
    <property type="entry name" value="Resolvase, N-terminal catalytic domain"/>
    <property type="match status" value="1"/>
</dbReference>
<evidence type="ECO:0000256" key="3">
    <source>
        <dbReference type="ARBA" id="ARBA00023125"/>
    </source>
</evidence>
<dbReference type="SMART" id="SM00857">
    <property type="entry name" value="Resolvase"/>
    <property type="match status" value="1"/>
</dbReference>
<dbReference type="GeneID" id="93280201"/>
<dbReference type="PANTHER" id="PTHR30461:SF26">
    <property type="entry name" value="RESOLVASE HOMOLOG YNEB"/>
    <property type="match status" value="1"/>
</dbReference>
<dbReference type="CDD" id="cd03768">
    <property type="entry name" value="SR_ResInv"/>
    <property type="match status" value="1"/>
</dbReference>
<accession>A0A1I0IT51</accession>
<dbReference type="GO" id="GO:0000150">
    <property type="term" value="F:DNA strand exchange activity"/>
    <property type="evidence" value="ECO:0007669"/>
    <property type="project" value="InterPro"/>
</dbReference>
<feature type="domain" description="Resolvase/invertase-type recombinase catalytic" evidence="6">
    <location>
        <begin position="3"/>
        <end position="156"/>
    </location>
</feature>
<keyword evidence="2" id="KW-0229">DNA integration</keyword>
<dbReference type="GO" id="GO:0003677">
    <property type="term" value="F:DNA binding"/>
    <property type="evidence" value="ECO:0007669"/>
    <property type="project" value="UniProtKB-KW"/>
</dbReference>
<reference evidence="8" key="1">
    <citation type="submission" date="2016-10" db="EMBL/GenBank/DDBJ databases">
        <authorList>
            <person name="Varghese N."/>
            <person name="Submissions S."/>
        </authorList>
    </citation>
    <scope>NUCLEOTIDE SEQUENCE [LARGE SCALE GENOMIC DNA]</scope>
    <source>
        <strain evidence="8">NLAE-zl-G277</strain>
    </source>
</reference>
<evidence type="ECO:0000313" key="8">
    <source>
        <dbReference type="Proteomes" id="UP000198508"/>
    </source>
</evidence>
<dbReference type="STRING" id="460384.SAMN05216313_12390"/>
<evidence type="ECO:0000256" key="5">
    <source>
        <dbReference type="PIRSR" id="PIRSR606118-50"/>
    </source>
</evidence>
<name>A0A1I0IT51_9FIRM</name>
<dbReference type="InterPro" id="IPR006119">
    <property type="entry name" value="Resolv_N"/>
</dbReference>
<dbReference type="PANTHER" id="PTHR30461">
    <property type="entry name" value="DNA-INVERTASE FROM LAMBDOID PROPHAGE"/>
    <property type="match status" value="1"/>
</dbReference>
<dbReference type="EMBL" id="FOIM01000023">
    <property type="protein sequence ID" value="SEU00445.1"/>
    <property type="molecule type" value="Genomic_DNA"/>
</dbReference>
<evidence type="ECO:0000313" key="7">
    <source>
        <dbReference type="EMBL" id="SEU00445.1"/>
    </source>
</evidence>
<dbReference type="PROSITE" id="PS51736">
    <property type="entry name" value="RECOMBINASES_3"/>
    <property type="match status" value="1"/>
</dbReference>
<evidence type="ECO:0000256" key="2">
    <source>
        <dbReference type="ARBA" id="ARBA00022908"/>
    </source>
</evidence>
<dbReference type="AlphaFoldDB" id="A0A1I0IT51"/>